<sequence length="218" mass="24384">MLSLAQIDDYIDALSANAESLISEAEILYSHQHYARAFTLSHIAREEIAKCLMLQATGVRILAGHKVDFKKLFKRLRNHEQKLISEGLQNCLFALGVGSSEIGSLMLKNVTAASEHRNNRKNESLYVGFAEGRLSQPAEGFSEKQAGRNITIAQFALRDQKHNVMLMGKFSKRAPIEIPEINPVDLQGENLEALMERLAKALHKIRQINPYGEDSDTP</sequence>
<protein>
    <submittedName>
        <fullName evidence="1">AbiV family abortive infection protein</fullName>
    </submittedName>
</protein>
<keyword evidence="2" id="KW-1185">Reference proteome</keyword>
<dbReference type="NCBIfam" id="TIGR04498">
    <property type="entry name" value="AbiV_defense"/>
    <property type="match status" value="1"/>
</dbReference>
<evidence type="ECO:0000313" key="1">
    <source>
        <dbReference type="EMBL" id="MBC2676933.1"/>
    </source>
</evidence>
<dbReference type="InterPro" id="IPR030987">
    <property type="entry name" value="AbiV"/>
</dbReference>
<gene>
    <name evidence="1" type="ORF">H7993_00885</name>
</gene>
<dbReference type="RefSeq" id="WP_185793118.1">
    <property type="nucleotide sequence ID" value="NZ_JACMYH010000001.1"/>
</dbReference>
<dbReference type="Proteomes" id="UP000546173">
    <property type="component" value="Unassembled WGS sequence"/>
</dbReference>
<evidence type="ECO:0000313" key="2">
    <source>
        <dbReference type="Proteomes" id="UP000546173"/>
    </source>
</evidence>
<name>A0A7X1KRT1_9PSED</name>
<dbReference type="AlphaFoldDB" id="A0A7X1KRT1"/>
<organism evidence="1 2">
    <name type="scientific">Pseudomonas baltica</name>
    <dbReference type="NCBI Taxonomy" id="2762576"/>
    <lineage>
        <taxon>Bacteria</taxon>
        <taxon>Pseudomonadati</taxon>
        <taxon>Pseudomonadota</taxon>
        <taxon>Gammaproteobacteria</taxon>
        <taxon>Pseudomonadales</taxon>
        <taxon>Pseudomonadaceae</taxon>
        <taxon>Pseudomonas</taxon>
    </lineage>
</organism>
<dbReference type="Pfam" id="PF18728">
    <property type="entry name" value="HEPN_AbiV"/>
    <property type="match status" value="1"/>
</dbReference>
<proteinExistence type="predicted"/>
<dbReference type="EMBL" id="JACMYH010000001">
    <property type="protein sequence ID" value="MBC2676933.1"/>
    <property type="molecule type" value="Genomic_DNA"/>
</dbReference>
<comment type="caution">
    <text evidence="1">The sequence shown here is derived from an EMBL/GenBank/DDBJ whole genome shotgun (WGS) entry which is preliminary data.</text>
</comment>
<accession>A0A7X1KRT1</accession>
<reference evidence="1 2" key="1">
    <citation type="submission" date="2020-08" db="EMBL/GenBank/DDBJ databases">
        <title>Pseudomonas sp. nov.</title>
        <authorList>
            <person name="Gieschler S."/>
            <person name="Fiedler G."/>
            <person name="Brinks E."/>
            <person name="Boehnlein C."/>
            <person name="Franz C.M.A.P."/>
            <person name="Kabisch J."/>
        </authorList>
    </citation>
    <scope>NUCLEOTIDE SEQUENCE [LARGE SCALE GENOMIC DNA]</scope>
    <source>
        <strain evidence="1 2">MBT-2</strain>
    </source>
</reference>